<organism evidence="2 3">
    <name type="scientific">Xanthobacter dioxanivorans</name>
    <dbReference type="NCBI Taxonomy" id="2528964"/>
    <lineage>
        <taxon>Bacteria</taxon>
        <taxon>Pseudomonadati</taxon>
        <taxon>Pseudomonadota</taxon>
        <taxon>Alphaproteobacteria</taxon>
        <taxon>Hyphomicrobiales</taxon>
        <taxon>Xanthobacteraceae</taxon>
        <taxon>Xanthobacter</taxon>
    </lineage>
</organism>
<evidence type="ECO:0000313" key="2">
    <source>
        <dbReference type="EMBL" id="QRG08514.1"/>
    </source>
</evidence>
<dbReference type="PROSITE" id="PS51257">
    <property type="entry name" value="PROKAR_LIPOPROTEIN"/>
    <property type="match status" value="1"/>
</dbReference>
<dbReference type="Proteomes" id="UP000596427">
    <property type="component" value="Chromosome"/>
</dbReference>
<dbReference type="AlphaFoldDB" id="A0A974SKR5"/>
<name>A0A974SKR5_9HYPH</name>
<feature type="domain" description="Surface antigen" evidence="1">
    <location>
        <begin position="29"/>
        <end position="132"/>
    </location>
</feature>
<protein>
    <recommendedName>
        <fullName evidence="1">Surface antigen domain-containing protein</fullName>
    </recommendedName>
</protein>
<gene>
    <name evidence="2" type="ORF">EZH22_09620</name>
</gene>
<dbReference type="Pfam" id="PF16998">
    <property type="entry name" value="17kDa_Anti_2"/>
    <property type="match status" value="1"/>
</dbReference>
<dbReference type="EMBL" id="CP063362">
    <property type="protein sequence ID" value="QRG08514.1"/>
    <property type="molecule type" value="Genomic_DNA"/>
</dbReference>
<accession>A0A974SKR5</accession>
<evidence type="ECO:0000259" key="1">
    <source>
        <dbReference type="Pfam" id="PF16998"/>
    </source>
</evidence>
<evidence type="ECO:0000313" key="3">
    <source>
        <dbReference type="Proteomes" id="UP000596427"/>
    </source>
</evidence>
<keyword evidence="3" id="KW-1185">Reference proteome</keyword>
<dbReference type="RefSeq" id="WP_203195425.1">
    <property type="nucleotide sequence ID" value="NZ_CP063362.1"/>
</dbReference>
<dbReference type="InterPro" id="IPR032635">
    <property type="entry name" value="Anti_2"/>
</dbReference>
<sequence>MREGLGLFPAAWLVVAALGGCSTVGAMDEETLVTGSVRPTPAAYHVPEGAAPSGVSAGDWAQAKIALDQALAARSKDASIPWENRDSGARGTATPIGTARGSGCRDFMISLVDGKAADRWIQGEACKGRSGTVLSQVRVLGRV</sequence>
<dbReference type="KEGG" id="xdi:EZH22_09620"/>
<reference evidence="2 3" key="1">
    <citation type="submission" date="2020-10" db="EMBL/GenBank/DDBJ databases">
        <title>Degradation of 1,4-Dioxane by Xanthobacter sp. YN2, via a Novel Group-2 Soluble Di-Iron Monooxygenase.</title>
        <authorList>
            <person name="Ma F."/>
            <person name="Wang Y."/>
            <person name="Yang J."/>
            <person name="Guo H."/>
            <person name="Su D."/>
            <person name="Yu L."/>
        </authorList>
    </citation>
    <scope>NUCLEOTIDE SEQUENCE [LARGE SCALE GENOMIC DNA]</scope>
    <source>
        <strain evidence="2 3">YN2</strain>
    </source>
</reference>
<proteinExistence type="predicted"/>